<feature type="compositionally biased region" description="Basic and acidic residues" evidence="1">
    <location>
        <begin position="82"/>
        <end position="93"/>
    </location>
</feature>
<feature type="region of interest" description="Disordered" evidence="1">
    <location>
        <begin position="181"/>
        <end position="207"/>
    </location>
</feature>
<feature type="non-terminal residue" evidence="2">
    <location>
        <position position="1"/>
    </location>
</feature>
<comment type="caution">
    <text evidence="2">The sequence shown here is derived from an EMBL/GenBank/DDBJ whole genome shotgun (WGS) entry which is preliminary data.</text>
</comment>
<feature type="non-terminal residue" evidence="2">
    <location>
        <position position="377"/>
    </location>
</feature>
<gene>
    <name evidence="2" type="ORF">PCOR1329_LOCUS985</name>
</gene>
<evidence type="ECO:0000256" key="1">
    <source>
        <dbReference type="SAM" id="MobiDB-lite"/>
    </source>
</evidence>
<sequence>VWGEQSPAARRGRKRYKFTKRTMTFKRHLHHKAGETVAALGETSSAQSEQLCLALREPGIDPAIIGSAETGRPLRPPLSNRNPDRETAAERPPRPLPPVGGPEARRAPLPVAGRRPPSPPRGSARAAAGARGAASGAGSSPCRATAPSAADLREAAPSARACRAGSCSVDSAQGGEKLALRTEEEGGGGGGVAESLRGSAPSPDRRYVQWSSGGELLLPPRCEGPRHHHTAPLRGWSHGMHAFLEERRITNKKTGPEVHVDVSDLRWATLPGARSAGSTAMGSQRTFRQPRESPSVFVEATSCPSTSSECLRWALEFVFDRWAGTCGCSLGGRPWLPRARLRARAGISRLSLGGTPWAASCRFHVAACTRAPRSQIP</sequence>
<name>A0ABN9P9F6_9DINO</name>
<dbReference type="Proteomes" id="UP001189429">
    <property type="component" value="Unassembled WGS sequence"/>
</dbReference>
<dbReference type="EMBL" id="CAUYUJ010000226">
    <property type="protein sequence ID" value="CAK0789399.1"/>
    <property type="molecule type" value="Genomic_DNA"/>
</dbReference>
<proteinExistence type="predicted"/>
<organism evidence="2 3">
    <name type="scientific">Prorocentrum cordatum</name>
    <dbReference type="NCBI Taxonomy" id="2364126"/>
    <lineage>
        <taxon>Eukaryota</taxon>
        <taxon>Sar</taxon>
        <taxon>Alveolata</taxon>
        <taxon>Dinophyceae</taxon>
        <taxon>Prorocentrales</taxon>
        <taxon>Prorocentraceae</taxon>
        <taxon>Prorocentrum</taxon>
    </lineage>
</organism>
<protein>
    <submittedName>
        <fullName evidence="2">Uncharacterized protein</fullName>
    </submittedName>
</protein>
<reference evidence="2" key="1">
    <citation type="submission" date="2023-10" db="EMBL/GenBank/DDBJ databases">
        <authorList>
            <person name="Chen Y."/>
            <person name="Shah S."/>
            <person name="Dougan E. K."/>
            <person name="Thang M."/>
            <person name="Chan C."/>
        </authorList>
    </citation>
    <scope>NUCLEOTIDE SEQUENCE [LARGE SCALE GENOMIC DNA]</scope>
</reference>
<evidence type="ECO:0000313" key="3">
    <source>
        <dbReference type="Proteomes" id="UP001189429"/>
    </source>
</evidence>
<feature type="region of interest" description="Disordered" evidence="1">
    <location>
        <begin position="63"/>
        <end position="149"/>
    </location>
</feature>
<evidence type="ECO:0000313" key="2">
    <source>
        <dbReference type="EMBL" id="CAK0789399.1"/>
    </source>
</evidence>
<feature type="compositionally biased region" description="Low complexity" evidence="1">
    <location>
        <begin position="121"/>
        <end position="141"/>
    </location>
</feature>
<accession>A0ABN9P9F6</accession>
<keyword evidence="3" id="KW-1185">Reference proteome</keyword>